<evidence type="ECO:0000313" key="6">
    <source>
        <dbReference type="EMBL" id="TFY54861.1"/>
    </source>
</evidence>
<dbReference type="PROSITE" id="PS00122">
    <property type="entry name" value="CARBOXYLESTERASE_B_1"/>
    <property type="match status" value="1"/>
</dbReference>
<feature type="domain" description="Carboxylesterase type B" evidence="5">
    <location>
        <begin position="119"/>
        <end position="356"/>
    </location>
</feature>
<accession>A0A4Y9Y0E6</accession>
<name>A0A4Y9Y0E6_9AGAM</name>
<dbReference type="InterPro" id="IPR002018">
    <property type="entry name" value="CarbesteraseB"/>
</dbReference>
<dbReference type="EC" id="3.1.1.-" evidence="3"/>
<dbReference type="STRING" id="205917.A0A4Y9Y0E6"/>
<dbReference type="InterPro" id="IPR029058">
    <property type="entry name" value="AB_hydrolase_fold"/>
</dbReference>
<gene>
    <name evidence="6" type="ORF">EVG20_g9537</name>
</gene>
<comment type="similarity">
    <text evidence="1 3">Belongs to the type-B carboxylesterase/lipase family.</text>
</comment>
<organism evidence="6 7">
    <name type="scientific">Dentipellis fragilis</name>
    <dbReference type="NCBI Taxonomy" id="205917"/>
    <lineage>
        <taxon>Eukaryota</taxon>
        <taxon>Fungi</taxon>
        <taxon>Dikarya</taxon>
        <taxon>Basidiomycota</taxon>
        <taxon>Agaricomycotina</taxon>
        <taxon>Agaricomycetes</taxon>
        <taxon>Russulales</taxon>
        <taxon>Hericiaceae</taxon>
        <taxon>Dentipellis</taxon>
    </lineage>
</organism>
<evidence type="ECO:0000256" key="2">
    <source>
        <dbReference type="ARBA" id="ARBA00022801"/>
    </source>
</evidence>
<evidence type="ECO:0000259" key="5">
    <source>
        <dbReference type="Pfam" id="PF00135"/>
    </source>
</evidence>
<dbReference type="PANTHER" id="PTHR43142">
    <property type="entry name" value="CARBOXYLIC ESTER HYDROLASE"/>
    <property type="match status" value="1"/>
</dbReference>
<evidence type="ECO:0000256" key="1">
    <source>
        <dbReference type="ARBA" id="ARBA00005964"/>
    </source>
</evidence>
<evidence type="ECO:0000256" key="4">
    <source>
        <dbReference type="SAM" id="MobiDB-lite"/>
    </source>
</evidence>
<dbReference type="EMBL" id="SEOQ01000979">
    <property type="protein sequence ID" value="TFY54861.1"/>
    <property type="molecule type" value="Genomic_DNA"/>
</dbReference>
<dbReference type="OrthoDB" id="3200163at2759"/>
<evidence type="ECO:0000313" key="7">
    <source>
        <dbReference type="Proteomes" id="UP000298327"/>
    </source>
</evidence>
<proteinExistence type="inferred from homology"/>
<protein>
    <recommendedName>
        <fullName evidence="3">Carboxylic ester hydrolase</fullName>
        <ecNumber evidence="3">3.1.1.-</ecNumber>
    </recommendedName>
</protein>
<reference evidence="6 7" key="1">
    <citation type="submission" date="2019-02" db="EMBL/GenBank/DDBJ databases">
        <title>Genome sequencing of the rare red list fungi Dentipellis fragilis.</title>
        <authorList>
            <person name="Buettner E."/>
            <person name="Kellner H."/>
        </authorList>
    </citation>
    <scope>NUCLEOTIDE SEQUENCE [LARGE SCALE GENOMIC DNA]</scope>
    <source>
        <strain evidence="6 7">DSM 105465</strain>
    </source>
</reference>
<keyword evidence="2 3" id="KW-0378">Hydrolase</keyword>
<dbReference type="AlphaFoldDB" id="A0A4Y9Y0E6"/>
<dbReference type="GO" id="GO:0016787">
    <property type="term" value="F:hydrolase activity"/>
    <property type="evidence" value="ECO:0007669"/>
    <property type="project" value="UniProtKB-KW"/>
</dbReference>
<dbReference type="PANTHER" id="PTHR43142:SF5">
    <property type="entry name" value="CARBOXYLIC ESTER HYDROLASE"/>
    <property type="match status" value="1"/>
</dbReference>
<dbReference type="InterPro" id="IPR019826">
    <property type="entry name" value="Carboxylesterase_B_AS"/>
</dbReference>
<dbReference type="Gene3D" id="3.40.50.1820">
    <property type="entry name" value="alpha/beta hydrolase"/>
    <property type="match status" value="1"/>
</dbReference>
<comment type="caution">
    <text evidence="6">The sequence shown here is derived from an EMBL/GenBank/DDBJ whole genome shotgun (WGS) entry which is preliminary data.</text>
</comment>
<sequence length="545" mass="59529">MTPRAAETRSGGAGRQAPAHSGRGHMTAWTPPVPPACLFRAVRTSFRVLVLNVADRYRRGCLLSAYLLGAHSSGSPLNVPASLPLITVTCIPIPALFPPSPPLPLQTYLVRHRTLKTTFTGIEHALSTSDAPVHQYRGIKYASMPVRFRQSRLFTSYRPRTDATRFGPICPQPKGRPVEEELFGFSEDEYPLQNFKQIESECLNLNITCPAGLTSESALPVMIWIHGGGARGSGSQWLYDGGALVQSSIRMGKPVVLVTFNFRLGLLGFAAGPKLLEDNALAGDEGVGNYGLRDQQRAVEWVHRFIKDFGGDPDNITLFGASSGGADVLLHLVSRANAMSPMFQRAIVQSPLIDCNVPDVSLAGSHLSRLMGTMHVSTVQELRCIDAAKLAHVHFVGRVVDDGVFFAPGGRELLFSCEVAHHSNHHHAAITNNSPTSHAALERHLADLHAIPKTLHSHHHHTPVHTHSPPFIPRQPLMIGDCGFESALHLRAASLWPPPSTHISSSTLDSRRYTTSACRRRCREHRPAFVTPTYHCPRASFSCIA</sequence>
<evidence type="ECO:0000256" key="3">
    <source>
        <dbReference type="RuleBase" id="RU361235"/>
    </source>
</evidence>
<dbReference type="Pfam" id="PF00135">
    <property type="entry name" value="COesterase"/>
    <property type="match status" value="1"/>
</dbReference>
<feature type="region of interest" description="Disordered" evidence="4">
    <location>
        <begin position="1"/>
        <end position="26"/>
    </location>
</feature>
<dbReference type="SUPFAM" id="SSF53474">
    <property type="entry name" value="alpha/beta-Hydrolases"/>
    <property type="match status" value="1"/>
</dbReference>
<keyword evidence="7" id="KW-1185">Reference proteome</keyword>
<dbReference type="Proteomes" id="UP000298327">
    <property type="component" value="Unassembled WGS sequence"/>
</dbReference>